<reference evidence="15 16" key="1">
    <citation type="submission" date="2017-09" db="EMBL/GenBank/DDBJ databases">
        <title>Depth-based differentiation of microbial function through sediment-hosted aquifers and enrichment of novel symbionts in the deep terrestrial subsurface.</title>
        <authorList>
            <person name="Probst A.J."/>
            <person name="Ladd B."/>
            <person name="Jarett J.K."/>
            <person name="Geller-Mcgrath D.E."/>
            <person name="Sieber C.M."/>
            <person name="Emerson J.B."/>
            <person name="Anantharaman K."/>
            <person name="Thomas B.C."/>
            <person name="Malmstrom R."/>
            <person name="Stieglmeier M."/>
            <person name="Klingl A."/>
            <person name="Woyke T."/>
            <person name="Ryan C.M."/>
            <person name="Banfield J.F."/>
        </authorList>
    </citation>
    <scope>NUCLEOTIDE SEQUENCE [LARGE SCALE GENOMIC DNA]</scope>
    <source>
        <strain evidence="15">CG10_big_fil_rev_8_21_14_0_10_50_16</strain>
    </source>
</reference>
<dbReference type="InterPro" id="IPR011817">
    <property type="entry name" value="Uridylate_kinase"/>
</dbReference>
<dbReference type="EC" id="2.7.4.22" evidence="4"/>
<proteinExistence type="inferred from homology"/>
<evidence type="ECO:0000256" key="2">
    <source>
        <dbReference type="ARBA" id="ARBA00004791"/>
    </source>
</evidence>
<evidence type="ECO:0000256" key="13">
    <source>
        <dbReference type="ARBA" id="ARBA00047767"/>
    </source>
</evidence>
<dbReference type="SUPFAM" id="SSF53633">
    <property type="entry name" value="Carbamate kinase-like"/>
    <property type="match status" value="1"/>
</dbReference>
<dbReference type="GO" id="GO:0006225">
    <property type="term" value="P:UDP biosynthetic process"/>
    <property type="evidence" value="ECO:0007669"/>
    <property type="project" value="TreeGrafter"/>
</dbReference>
<protein>
    <recommendedName>
        <fullName evidence="5">Uridylate kinase</fullName>
        <ecNumber evidence="4">2.7.4.22</ecNumber>
    </recommendedName>
    <alternativeName>
        <fullName evidence="12">Uridine monophosphate kinase</fullName>
    </alternativeName>
</protein>
<dbReference type="GO" id="GO:0005737">
    <property type="term" value="C:cytoplasm"/>
    <property type="evidence" value="ECO:0007669"/>
    <property type="project" value="UniProtKB-SubCell"/>
</dbReference>
<dbReference type="InterPro" id="IPR011818">
    <property type="entry name" value="Uridylate_kinase_arch/spir"/>
</dbReference>
<comment type="subcellular location">
    <subcellularLocation>
        <location evidence="1">Cytoplasm</location>
    </subcellularLocation>
</comment>
<evidence type="ECO:0000256" key="5">
    <source>
        <dbReference type="ARBA" id="ARBA00016403"/>
    </source>
</evidence>
<evidence type="ECO:0000256" key="6">
    <source>
        <dbReference type="ARBA" id="ARBA00022490"/>
    </source>
</evidence>
<dbReference type="PANTHER" id="PTHR42833">
    <property type="entry name" value="URIDYLATE KINASE"/>
    <property type="match status" value="1"/>
</dbReference>
<evidence type="ECO:0000256" key="1">
    <source>
        <dbReference type="ARBA" id="ARBA00004496"/>
    </source>
</evidence>
<comment type="similarity">
    <text evidence="3">Belongs to the UMP kinase family.</text>
</comment>
<dbReference type="NCBIfam" id="TIGR02076">
    <property type="entry name" value="pyrH_arch"/>
    <property type="match status" value="1"/>
</dbReference>
<dbReference type="Gene3D" id="3.40.1160.10">
    <property type="entry name" value="Acetylglutamate kinase-like"/>
    <property type="match status" value="1"/>
</dbReference>
<keyword evidence="6" id="KW-0963">Cytoplasm</keyword>
<dbReference type="PIRSF" id="PIRSF005650">
    <property type="entry name" value="Uridylate_kin"/>
    <property type="match status" value="1"/>
</dbReference>
<sequence>MPTYVLSVGGSMIVPGTDIDTKFLKGFRTLIEKRIIQGDKFVIIAGGGGTSRGYQRAAEKVTTLTRDDVDWLGIHATRLNAHLLRTIFRDVARPTIQKNPNTIHLGKHKLVIAAGWKPGRSTDDGAVRIAKQLNAKMVINVSNIDYVYDKDPRTHKDAVKIKEMRWEEFRKLVGSTWDPGMNVPFDPVASKLAHASRIPVVIANGGKLKNLEKIFDGKPFVGTTIN</sequence>
<evidence type="ECO:0000256" key="10">
    <source>
        <dbReference type="ARBA" id="ARBA00022840"/>
    </source>
</evidence>
<accession>A0A2H0RNE1</accession>
<keyword evidence="10" id="KW-0067">ATP-binding</keyword>
<evidence type="ECO:0000256" key="11">
    <source>
        <dbReference type="ARBA" id="ARBA00022975"/>
    </source>
</evidence>
<comment type="catalytic activity">
    <reaction evidence="13">
        <text>UMP + ATP = UDP + ADP</text>
        <dbReference type="Rhea" id="RHEA:24400"/>
        <dbReference type="ChEBI" id="CHEBI:30616"/>
        <dbReference type="ChEBI" id="CHEBI:57865"/>
        <dbReference type="ChEBI" id="CHEBI:58223"/>
        <dbReference type="ChEBI" id="CHEBI:456216"/>
        <dbReference type="EC" id="2.7.4.22"/>
    </reaction>
</comment>
<dbReference type="GO" id="GO:0044210">
    <property type="term" value="P:'de novo' CTP biosynthetic process"/>
    <property type="evidence" value="ECO:0007669"/>
    <property type="project" value="UniProtKB-UniPathway"/>
</dbReference>
<dbReference type="Proteomes" id="UP000230084">
    <property type="component" value="Unassembled WGS sequence"/>
</dbReference>
<dbReference type="UniPathway" id="UPA00159">
    <property type="reaction ID" value="UER00275"/>
</dbReference>
<keyword evidence="11" id="KW-0665">Pyrimidine biosynthesis</keyword>
<dbReference type="PANTHER" id="PTHR42833:SF4">
    <property type="entry name" value="URIDYLATE KINASE PUMPKIN, CHLOROPLASTIC"/>
    <property type="match status" value="1"/>
</dbReference>
<keyword evidence="7" id="KW-0808">Transferase</keyword>
<evidence type="ECO:0000256" key="4">
    <source>
        <dbReference type="ARBA" id="ARBA00012899"/>
    </source>
</evidence>
<evidence type="ECO:0000256" key="8">
    <source>
        <dbReference type="ARBA" id="ARBA00022741"/>
    </source>
</evidence>
<evidence type="ECO:0000256" key="12">
    <source>
        <dbReference type="ARBA" id="ARBA00032092"/>
    </source>
</evidence>
<dbReference type="GO" id="GO:0005524">
    <property type="term" value="F:ATP binding"/>
    <property type="evidence" value="ECO:0007669"/>
    <property type="project" value="UniProtKB-KW"/>
</dbReference>
<dbReference type="EMBL" id="PCYM01000001">
    <property type="protein sequence ID" value="PIR48072.1"/>
    <property type="molecule type" value="Genomic_DNA"/>
</dbReference>
<feature type="domain" description="Aspartate/glutamate/uridylate kinase" evidence="14">
    <location>
        <begin position="3"/>
        <end position="204"/>
    </location>
</feature>
<dbReference type="InterPro" id="IPR001048">
    <property type="entry name" value="Asp/Glu/Uridylate_kinase"/>
</dbReference>
<evidence type="ECO:0000256" key="7">
    <source>
        <dbReference type="ARBA" id="ARBA00022679"/>
    </source>
</evidence>
<organism evidence="15 16">
    <name type="scientific">Candidatus Uhrbacteria bacterium CG10_big_fil_rev_8_21_14_0_10_50_16</name>
    <dbReference type="NCBI Taxonomy" id="1975039"/>
    <lineage>
        <taxon>Bacteria</taxon>
        <taxon>Candidatus Uhriibacteriota</taxon>
    </lineage>
</organism>
<dbReference type="InterPro" id="IPR036393">
    <property type="entry name" value="AceGlu_kinase-like_sf"/>
</dbReference>
<evidence type="ECO:0000256" key="9">
    <source>
        <dbReference type="ARBA" id="ARBA00022777"/>
    </source>
</evidence>
<evidence type="ECO:0000256" key="3">
    <source>
        <dbReference type="ARBA" id="ARBA00007614"/>
    </source>
</evidence>
<comment type="caution">
    <text evidence="15">The sequence shown here is derived from an EMBL/GenBank/DDBJ whole genome shotgun (WGS) entry which is preliminary data.</text>
</comment>
<evidence type="ECO:0000313" key="16">
    <source>
        <dbReference type="Proteomes" id="UP000230084"/>
    </source>
</evidence>
<dbReference type="Pfam" id="PF00696">
    <property type="entry name" value="AA_kinase"/>
    <property type="match status" value="1"/>
</dbReference>
<evidence type="ECO:0000259" key="14">
    <source>
        <dbReference type="Pfam" id="PF00696"/>
    </source>
</evidence>
<keyword evidence="9 15" id="KW-0418">Kinase</keyword>
<dbReference type="GO" id="GO:0033862">
    <property type="term" value="F:UMP kinase activity"/>
    <property type="evidence" value="ECO:0007669"/>
    <property type="project" value="UniProtKB-EC"/>
</dbReference>
<dbReference type="AlphaFoldDB" id="A0A2H0RNE1"/>
<comment type="pathway">
    <text evidence="2">Pyrimidine metabolism; CTP biosynthesis via de novo pathway; UDP from UMP (UMPK route): step 1/1.</text>
</comment>
<name>A0A2H0RNE1_9BACT</name>
<gene>
    <name evidence="15" type="ORF">COV06_01590</name>
</gene>
<evidence type="ECO:0000313" key="15">
    <source>
        <dbReference type="EMBL" id="PIR48072.1"/>
    </source>
</evidence>
<keyword evidence="8" id="KW-0547">Nucleotide-binding</keyword>